<protein>
    <submittedName>
        <fullName evidence="1">Uncharacterized protein</fullName>
    </submittedName>
</protein>
<dbReference type="Proteomes" id="UP000233551">
    <property type="component" value="Unassembled WGS sequence"/>
</dbReference>
<gene>
    <name evidence="1" type="ORF">CRG98_002731</name>
</gene>
<sequence>MQTRFYKIFEEWCMSLANSLLDKALEAAAWTASLVADFLKELAPKIASMVYEAFTATMEYAKAGIECLQKVVLEIAKFLGNVIMKVAECLWSNYLEAVKYVIEKGK</sequence>
<keyword evidence="2" id="KW-1185">Reference proteome</keyword>
<organism evidence="1 2">
    <name type="scientific">Punica granatum</name>
    <name type="common">Pomegranate</name>
    <dbReference type="NCBI Taxonomy" id="22663"/>
    <lineage>
        <taxon>Eukaryota</taxon>
        <taxon>Viridiplantae</taxon>
        <taxon>Streptophyta</taxon>
        <taxon>Embryophyta</taxon>
        <taxon>Tracheophyta</taxon>
        <taxon>Spermatophyta</taxon>
        <taxon>Magnoliopsida</taxon>
        <taxon>eudicotyledons</taxon>
        <taxon>Gunneridae</taxon>
        <taxon>Pentapetalae</taxon>
        <taxon>rosids</taxon>
        <taxon>malvids</taxon>
        <taxon>Myrtales</taxon>
        <taxon>Lythraceae</taxon>
        <taxon>Punica</taxon>
    </lineage>
</organism>
<evidence type="ECO:0000313" key="2">
    <source>
        <dbReference type="Proteomes" id="UP000233551"/>
    </source>
</evidence>
<evidence type="ECO:0000313" key="1">
    <source>
        <dbReference type="EMBL" id="PKI76745.1"/>
    </source>
</evidence>
<reference evidence="1 2" key="1">
    <citation type="submission" date="2017-11" db="EMBL/GenBank/DDBJ databases">
        <title>De-novo sequencing of pomegranate (Punica granatum L.) genome.</title>
        <authorList>
            <person name="Akparov Z."/>
            <person name="Amiraslanov A."/>
            <person name="Hajiyeva S."/>
            <person name="Abbasov M."/>
            <person name="Kaur K."/>
            <person name="Hamwieh A."/>
            <person name="Solovyev V."/>
            <person name="Salamov A."/>
            <person name="Braich B."/>
            <person name="Kosarev P."/>
            <person name="Mahmoud A."/>
            <person name="Hajiyev E."/>
            <person name="Babayeva S."/>
            <person name="Izzatullayeva V."/>
            <person name="Mammadov A."/>
            <person name="Mammadov A."/>
            <person name="Sharifova S."/>
            <person name="Ojaghi J."/>
            <person name="Eynullazada K."/>
            <person name="Bayramov B."/>
            <person name="Abdulazimova A."/>
            <person name="Shahmuradov I."/>
        </authorList>
    </citation>
    <scope>NUCLEOTIDE SEQUENCE [LARGE SCALE GENOMIC DNA]</scope>
    <source>
        <strain evidence="2">cv. AG2017</strain>
        <tissue evidence="1">Leaf</tissue>
    </source>
</reference>
<dbReference type="EMBL" id="PGOL01000108">
    <property type="protein sequence ID" value="PKI76745.1"/>
    <property type="molecule type" value="Genomic_DNA"/>
</dbReference>
<proteinExistence type="predicted"/>
<comment type="caution">
    <text evidence="1">The sequence shown here is derived from an EMBL/GenBank/DDBJ whole genome shotgun (WGS) entry which is preliminary data.</text>
</comment>
<name>A0A2I0L7S8_PUNGR</name>
<dbReference type="AlphaFoldDB" id="A0A2I0L7S8"/>
<accession>A0A2I0L7S8</accession>